<evidence type="ECO:0000256" key="1">
    <source>
        <dbReference type="ARBA" id="ARBA00004651"/>
    </source>
</evidence>
<organism evidence="18 19">
    <name type="scientific">Hyperthermus butylicus (strain DSM 5456 / JCM 9403 / PLM1-5)</name>
    <dbReference type="NCBI Taxonomy" id="415426"/>
    <lineage>
        <taxon>Archaea</taxon>
        <taxon>Thermoproteota</taxon>
        <taxon>Thermoprotei</taxon>
        <taxon>Desulfurococcales</taxon>
        <taxon>Pyrodictiaceae</taxon>
        <taxon>Hyperthermus</taxon>
    </lineage>
</organism>
<dbReference type="KEGG" id="hbu:Hbut_0162"/>
<evidence type="ECO:0000256" key="3">
    <source>
        <dbReference type="ARBA" id="ARBA00022475"/>
    </source>
</evidence>
<dbReference type="GO" id="GO:0005886">
    <property type="term" value="C:plasma membrane"/>
    <property type="evidence" value="ECO:0007669"/>
    <property type="project" value="UniProtKB-SubCell"/>
</dbReference>
<dbReference type="NCBIfam" id="TIGR00437">
    <property type="entry name" value="feoB"/>
    <property type="match status" value="1"/>
</dbReference>
<dbReference type="PRINTS" id="PR00326">
    <property type="entry name" value="GTP1OBG"/>
</dbReference>
<comment type="subcellular location">
    <subcellularLocation>
        <location evidence="1">Cell membrane</location>
        <topology evidence="1">Multi-pass membrane protein</topology>
    </subcellularLocation>
</comment>
<reference evidence="18 19" key="1">
    <citation type="journal article" date="2007" name="Archaea">
        <title>The genome of Hyperthermus butylicus: a sulfur-reducing, peptide fermenting, neutrophilic Crenarchaeote growing up to 108 degrees C.</title>
        <authorList>
            <person name="Brugger K."/>
            <person name="Chen L."/>
            <person name="Stark M."/>
            <person name="Zibat A."/>
            <person name="Redder P."/>
            <person name="Ruepp A."/>
            <person name="Awayez M."/>
            <person name="She Q."/>
            <person name="Garrett R.A."/>
            <person name="Klenk H.P."/>
        </authorList>
    </citation>
    <scope>NUCLEOTIDE SEQUENCE [LARGE SCALE GENOMIC DNA]</scope>
    <source>
        <strain evidence="19">DSM 5456 / JCM 9403 / PLM1-5</strain>
    </source>
</reference>
<feature type="transmembrane region" description="Helical" evidence="16">
    <location>
        <begin position="307"/>
        <end position="327"/>
    </location>
</feature>
<evidence type="ECO:0000256" key="14">
    <source>
        <dbReference type="PIRSR" id="PIRSR603373-1"/>
    </source>
</evidence>
<evidence type="ECO:0000313" key="18">
    <source>
        <dbReference type="EMBL" id="ABM80034.1"/>
    </source>
</evidence>
<evidence type="ECO:0000256" key="6">
    <source>
        <dbReference type="ARBA" id="ARBA00022741"/>
    </source>
</evidence>
<evidence type="ECO:0000256" key="8">
    <source>
        <dbReference type="ARBA" id="ARBA00023004"/>
    </source>
</evidence>
<evidence type="ECO:0000256" key="2">
    <source>
        <dbReference type="ARBA" id="ARBA00022448"/>
    </source>
</evidence>
<dbReference type="InterPro" id="IPR041069">
    <property type="entry name" value="FeoB_Cyto"/>
</dbReference>
<evidence type="ECO:0000256" key="7">
    <source>
        <dbReference type="ARBA" id="ARBA00022989"/>
    </source>
</evidence>
<feature type="binding site" evidence="14">
    <location>
        <begin position="134"/>
        <end position="137"/>
    </location>
    <ligand>
        <name>GTP</name>
        <dbReference type="ChEBI" id="CHEBI:37565"/>
        <label>1</label>
    </ligand>
</feature>
<accession>A2BJ73</accession>
<dbReference type="InterPro" id="IPR030389">
    <property type="entry name" value="G_FEOB_dom"/>
</dbReference>
<keyword evidence="2" id="KW-0813">Transport</keyword>
<dbReference type="Gene3D" id="1.10.287.1770">
    <property type="match status" value="1"/>
</dbReference>
<dbReference type="Gene3D" id="3.40.50.300">
    <property type="entry name" value="P-loop containing nucleotide triphosphate hydrolases"/>
    <property type="match status" value="1"/>
</dbReference>
<dbReference type="InterPro" id="IPR011640">
    <property type="entry name" value="Fe2_transport_prot_B_C"/>
</dbReference>
<dbReference type="Pfam" id="PF17910">
    <property type="entry name" value="FeoB_Cyto"/>
    <property type="match status" value="1"/>
</dbReference>
<dbReference type="GO" id="GO:0046872">
    <property type="term" value="F:metal ion binding"/>
    <property type="evidence" value="ECO:0007669"/>
    <property type="project" value="UniProtKB-KW"/>
</dbReference>
<keyword evidence="5 16" id="KW-0812">Transmembrane</keyword>
<sequence>MVLQIGHKSGTKTLQKGKDCKLVVALVGNPNVGKSTLFNTLTGKTAHVANWPGVTVELEAAVSRYGDKTICFVDLPGTYGISASSQEEVVAREFIVTGIPDVILVIADATAPERTLYLALQILELTARVVIALNKMDLAHSMGIHIHVDELEKKLGVPVVTVSALQRLGIDELMRTLIDVAEGRKGRKEPLRIDYGVLEPYIAELEAHIARDNPLKNYNPRWLAVRLIEGDPRLEELLVKAGRGDIVEKARELREHFRKSSGMNPEDAAVSARFEYAEKLVKGAIVRVQRPESKLAAILEELFQRPILGPVLGLSLLFLAFLAIFTVNTGFPLNIIFEELGYVDLAAMVEEYSISGLLGSFFNWLAGATEAALAGRTPEWIVSLLADGVIPGVGSVLSFLPLIMLVSAVIAMMEDSGVAPRIAMAMHGLFARFGLSGKALFPMLISFGCNVPGVMASRAAIEEEERIETVLAIPFIPCQARLLVLLAFMLTFVHSPVMQAAGVLAAYLLGILVYLLTALLVRRLYFKRRDAPEFVIEIPPIHKPSWRVVWWITWDYSKHFLKKAGGIILALSVVTWALLSYGPGGVVGNSAESYGAMLGKYFAPIAETLWGMDRETAWRVMFAVINGFIAKEALVETVALMQGTEDPVEALQSLGLTTPQAMALLVFVMLYLPCLATLAVMYQEVRSAKLVLAALAYMVSLATVFSLATYYVLLPLT</sequence>
<dbReference type="Pfam" id="PF02421">
    <property type="entry name" value="FeoB_N"/>
    <property type="match status" value="1"/>
</dbReference>
<protein>
    <recommendedName>
        <fullName evidence="12 13">Ferrous iron transport protein B</fullName>
    </recommendedName>
</protein>
<dbReference type="InterPro" id="IPR005225">
    <property type="entry name" value="Small_GTP-bd"/>
</dbReference>
<feature type="binding site" evidence="14">
    <location>
        <begin position="74"/>
        <end position="77"/>
    </location>
    <ligand>
        <name>GTP</name>
        <dbReference type="ChEBI" id="CHEBI:37565"/>
        <label>1</label>
    </ligand>
</feature>
<keyword evidence="8" id="KW-0408">Iron</keyword>
<feature type="transmembrane region" description="Helical" evidence="16">
    <location>
        <begin position="694"/>
        <end position="713"/>
    </location>
</feature>
<dbReference type="Pfam" id="PF07670">
    <property type="entry name" value="Gate"/>
    <property type="match status" value="2"/>
</dbReference>
<keyword evidence="19" id="KW-1185">Reference proteome</keyword>
<dbReference type="PANTHER" id="PTHR43185:SF1">
    <property type="entry name" value="FE(2+) TRANSPORTER FEOB"/>
    <property type="match status" value="1"/>
</dbReference>
<dbReference type="InterPro" id="IPR003373">
    <property type="entry name" value="Fe2_transport_prot-B"/>
</dbReference>
<gene>
    <name evidence="18" type="ordered locus">Hbut_0162</name>
</gene>
<feature type="binding site" evidence="15">
    <location>
        <position position="40"/>
    </location>
    <ligand>
        <name>Mg(2+)</name>
        <dbReference type="ChEBI" id="CHEBI:18420"/>
        <label>2</label>
    </ligand>
</feature>
<keyword evidence="9" id="KW-0406">Ion transport</keyword>
<evidence type="ECO:0000256" key="10">
    <source>
        <dbReference type="ARBA" id="ARBA00023134"/>
    </source>
</evidence>
<keyword evidence="15" id="KW-0460">Magnesium</keyword>
<feature type="binding site" evidence="15">
    <location>
        <position position="43"/>
    </location>
    <ligand>
        <name>Mg(2+)</name>
        <dbReference type="ChEBI" id="CHEBI:18420"/>
        <label>2</label>
    </ligand>
</feature>
<keyword evidence="6 14" id="KW-0547">Nucleotide-binding</keyword>
<evidence type="ECO:0000256" key="5">
    <source>
        <dbReference type="ARBA" id="ARBA00022692"/>
    </source>
</evidence>
<evidence type="ECO:0000256" key="15">
    <source>
        <dbReference type="PIRSR" id="PIRSR603373-2"/>
    </source>
</evidence>
<feature type="transmembrane region" description="Helical" evidence="16">
    <location>
        <begin position="500"/>
        <end position="521"/>
    </location>
</feature>
<feature type="domain" description="FeoB-type G" evidence="17">
    <location>
        <begin position="21"/>
        <end position="183"/>
    </location>
</feature>
<dbReference type="GeneID" id="4782797"/>
<dbReference type="CDD" id="cd01879">
    <property type="entry name" value="FeoB"/>
    <property type="match status" value="1"/>
</dbReference>
<dbReference type="NCBIfam" id="TIGR00231">
    <property type="entry name" value="small_GTP"/>
    <property type="match status" value="1"/>
</dbReference>
<name>A2BJ73_HYPBU</name>
<feature type="transmembrane region" description="Helical" evidence="16">
    <location>
        <begin position="473"/>
        <end position="494"/>
    </location>
</feature>
<dbReference type="eggNOG" id="arCOG00359">
    <property type="taxonomic scope" value="Archaea"/>
</dbReference>
<evidence type="ECO:0000256" key="4">
    <source>
        <dbReference type="ARBA" id="ARBA00022496"/>
    </source>
</evidence>
<dbReference type="InterPro" id="IPR050860">
    <property type="entry name" value="FeoB_GTPase"/>
</dbReference>
<keyword evidence="4" id="KW-0410">Iron transport</keyword>
<dbReference type="PANTHER" id="PTHR43185">
    <property type="entry name" value="FERROUS IRON TRANSPORT PROTEIN B"/>
    <property type="match status" value="1"/>
</dbReference>
<keyword evidence="15" id="KW-0479">Metal-binding</keyword>
<feature type="binding site" evidence="15">
    <location>
        <position position="39"/>
    </location>
    <ligand>
        <name>Mg(2+)</name>
        <dbReference type="ChEBI" id="CHEBI:18420"/>
        <label>2</label>
    </ligand>
</feature>
<dbReference type="RefSeq" id="WP_011821351.1">
    <property type="nucleotide sequence ID" value="NC_008818.1"/>
</dbReference>
<evidence type="ECO:0000256" key="12">
    <source>
        <dbReference type="ARBA" id="ARBA00031200"/>
    </source>
</evidence>
<dbReference type="SUPFAM" id="SSF52540">
    <property type="entry name" value="P-loop containing nucleoside triphosphate hydrolases"/>
    <property type="match status" value="1"/>
</dbReference>
<dbReference type="InterPro" id="IPR011642">
    <property type="entry name" value="Gate_dom"/>
</dbReference>
<evidence type="ECO:0000256" key="13">
    <source>
        <dbReference type="NCBIfam" id="TIGR00437"/>
    </source>
</evidence>
<dbReference type="HOGENOM" id="CLU_013350_3_0_2"/>
<dbReference type="GO" id="GO:0015093">
    <property type="term" value="F:ferrous iron transmembrane transporter activity"/>
    <property type="evidence" value="ECO:0007669"/>
    <property type="project" value="UniProtKB-UniRule"/>
</dbReference>
<evidence type="ECO:0000256" key="11">
    <source>
        <dbReference type="ARBA" id="ARBA00023136"/>
    </source>
</evidence>
<keyword evidence="3" id="KW-1003">Cell membrane</keyword>
<evidence type="ECO:0000256" key="16">
    <source>
        <dbReference type="SAM" id="Phobius"/>
    </source>
</evidence>
<dbReference type="PROSITE" id="PS51711">
    <property type="entry name" value="G_FEOB"/>
    <property type="match status" value="1"/>
</dbReference>
<dbReference type="OrthoDB" id="85305at2157"/>
<proteinExistence type="predicted"/>
<feature type="binding site" evidence="15">
    <location>
        <position position="42"/>
    </location>
    <ligand>
        <name>Mg(2+)</name>
        <dbReference type="ChEBI" id="CHEBI:18420"/>
        <label>2</label>
    </ligand>
</feature>
<keyword evidence="10 14" id="KW-0342">GTP-binding</keyword>
<evidence type="ECO:0000256" key="9">
    <source>
        <dbReference type="ARBA" id="ARBA00023065"/>
    </source>
</evidence>
<keyword evidence="11 16" id="KW-0472">Membrane</keyword>
<dbReference type="STRING" id="415426.Hbut_0162"/>
<feature type="binding site" evidence="14">
    <location>
        <begin position="28"/>
        <end position="35"/>
    </location>
    <ligand>
        <name>GTP</name>
        <dbReference type="ChEBI" id="CHEBI:37565"/>
        <label>1</label>
    </ligand>
</feature>
<dbReference type="AlphaFoldDB" id="A2BJ73"/>
<evidence type="ECO:0000313" key="19">
    <source>
        <dbReference type="Proteomes" id="UP000002593"/>
    </source>
</evidence>
<dbReference type="EnsemblBacteria" id="ABM80034">
    <property type="protein sequence ID" value="ABM80034"/>
    <property type="gene ID" value="Hbut_0162"/>
</dbReference>
<feature type="transmembrane region" description="Helical" evidence="16">
    <location>
        <begin position="564"/>
        <end position="582"/>
    </location>
</feature>
<feature type="transmembrane region" description="Helical" evidence="16">
    <location>
        <begin position="661"/>
        <end position="682"/>
    </location>
</feature>
<feature type="transmembrane region" description="Helical" evidence="16">
    <location>
        <begin position="389"/>
        <end position="411"/>
    </location>
</feature>
<dbReference type="EMBL" id="CP000493">
    <property type="protein sequence ID" value="ABM80034.1"/>
    <property type="molecule type" value="Genomic_DNA"/>
</dbReference>
<dbReference type="Proteomes" id="UP000002593">
    <property type="component" value="Chromosome"/>
</dbReference>
<dbReference type="Pfam" id="PF07664">
    <property type="entry name" value="FeoB_C"/>
    <property type="match status" value="1"/>
</dbReference>
<evidence type="ECO:0000259" key="17">
    <source>
        <dbReference type="PROSITE" id="PS51711"/>
    </source>
</evidence>
<dbReference type="InterPro" id="IPR027417">
    <property type="entry name" value="P-loop_NTPase"/>
</dbReference>
<keyword evidence="7 16" id="KW-1133">Transmembrane helix</keyword>
<dbReference type="InterPro" id="IPR006073">
    <property type="entry name" value="GTP-bd"/>
</dbReference>
<feature type="binding site" evidence="14">
    <location>
        <begin position="53"/>
        <end position="57"/>
    </location>
    <ligand>
        <name>GTP</name>
        <dbReference type="ChEBI" id="CHEBI:37565"/>
        <label>1</label>
    </ligand>
</feature>
<dbReference type="GO" id="GO:0005525">
    <property type="term" value="F:GTP binding"/>
    <property type="evidence" value="ECO:0007669"/>
    <property type="project" value="UniProtKB-KW"/>
</dbReference>